<dbReference type="GO" id="GO:0005272">
    <property type="term" value="F:sodium channel activity"/>
    <property type="evidence" value="ECO:0007669"/>
    <property type="project" value="UniProtKB-KW"/>
</dbReference>
<dbReference type="EMBL" id="JBEHCU010010970">
    <property type="protein sequence ID" value="KAL1377438.1"/>
    <property type="molecule type" value="Genomic_DNA"/>
</dbReference>
<evidence type="ECO:0000256" key="10">
    <source>
        <dbReference type="ARBA" id="ARBA00023201"/>
    </source>
</evidence>
<proteinExistence type="inferred from homology"/>
<dbReference type="Gene3D" id="1.10.287.820">
    <property type="entry name" value="Acid-sensing ion channel domain"/>
    <property type="match status" value="1"/>
</dbReference>
<keyword evidence="7" id="KW-0915">Sodium</keyword>
<feature type="transmembrane region" description="Helical" evidence="13">
    <location>
        <begin position="380"/>
        <end position="401"/>
    </location>
</feature>
<gene>
    <name evidence="14" type="ORF">pipiens_004178</name>
</gene>
<evidence type="ECO:0008006" key="16">
    <source>
        <dbReference type="Google" id="ProtNLM"/>
    </source>
</evidence>
<comment type="similarity">
    <text evidence="2 12">Belongs to the amiloride-sensitive sodium channel (TC 1.A.6) family.</text>
</comment>
<comment type="caution">
    <text evidence="14">The sequence shown here is derived from an EMBL/GenBank/DDBJ whole genome shotgun (WGS) entry which is preliminary data.</text>
</comment>
<evidence type="ECO:0000256" key="6">
    <source>
        <dbReference type="ARBA" id="ARBA00022989"/>
    </source>
</evidence>
<keyword evidence="6 13" id="KW-1133">Transmembrane helix</keyword>
<keyword evidence="10 12" id="KW-0739">Sodium transport</keyword>
<accession>A0ABD1CM34</accession>
<comment type="subcellular location">
    <subcellularLocation>
        <location evidence="1">Membrane</location>
        <topology evidence="1">Multi-pass membrane protein</topology>
    </subcellularLocation>
</comment>
<protein>
    <recommendedName>
        <fullName evidence="16">Pickpocket</fullName>
    </recommendedName>
</protein>
<evidence type="ECO:0000256" key="12">
    <source>
        <dbReference type="RuleBase" id="RU000679"/>
    </source>
</evidence>
<sequence>MNPLPRKPIHQANNTWNWKQILPELRNLFQEFCASTTIHGLAYIGAGKSLLGRLGWSAVTVLSLVCCGTLIWQVYDKWDNNPVIVSVDGTPTPVWKIPFPAITICPEDKISAKAKNFTERFFAYFYRYAQGTPFVTHPLRSEGYATRYCFNLVNEKSDIEAHCTEGKGFRMVLHSPDEYPIAFSKYVLLSLDRDIIVAVKPQILTTSKELANYASNRRKCLFSHERKLRFFRVYNQNNCELECFANLTLARCGCVKFSMPRSAGTRVCRTAEIRCVIGAHRHMLAINAANRLKSTVLTSFCNCMSACSSIQYQSEITQSSYDYMESIDLRIRPLFGNHSNFTTSIRMSKVSIHFKEAEFLSMRRGELFGLTDFIANCGGVLGLCLGVSFVSLVELLYYCVARPLQLLKTVRNNVIVVKDCVDRF</sequence>
<dbReference type="PANTHER" id="PTHR11690">
    <property type="entry name" value="AMILORIDE-SENSITIVE SODIUM CHANNEL-RELATED"/>
    <property type="match status" value="1"/>
</dbReference>
<keyword evidence="3 12" id="KW-0813">Transport</keyword>
<evidence type="ECO:0000313" key="15">
    <source>
        <dbReference type="Proteomes" id="UP001562425"/>
    </source>
</evidence>
<evidence type="ECO:0000256" key="4">
    <source>
        <dbReference type="ARBA" id="ARBA00022461"/>
    </source>
</evidence>
<keyword evidence="9 13" id="KW-0472">Membrane</keyword>
<evidence type="ECO:0000256" key="9">
    <source>
        <dbReference type="ARBA" id="ARBA00023136"/>
    </source>
</evidence>
<evidence type="ECO:0000256" key="8">
    <source>
        <dbReference type="ARBA" id="ARBA00023065"/>
    </source>
</evidence>
<dbReference type="InterPro" id="IPR001873">
    <property type="entry name" value="ENaC"/>
</dbReference>
<evidence type="ECO:0000256" key="1">
    <source>
        <dbReference type="ARBA" id="ARBA00004141"/>
    </source>
</evidence>
<evidence type="ECO:0000313" key="14">
    <source>
        <dbReference type="EMBL" id="KAL1377438.1"/>
    </source>
</evidence>
<keyword evidence="8 12" id="KW-0406">Ion transport</keyword>
<dbReference type="PANTHER" id="PTHR11690:SF288">
    <property type="entry name" value="AMILORIDE-SENSITIVE NA+ CHANNEL-RELATED"/>
    <property type="match status" value="1"/>
</dbReference>
<evidence type="ECO:0000256" key="13">
    <source>
        <dbReference type="SAM" id="Phobius"/>
    </source>
</evidence>
<dbReference type="Pfam" id="PF00858">
    <property type="entry name" value="ASC"/>
    <property type="match status" value="2"/>
</dbReference>
<evidence type="ECO:0000256" key="5">
    <source>
        <dbReference type="ARBA" id="ARBA00022692"/>
    </source>
</evidence>
<keyword evidence="5 12" id="KW-0812">Transmembrane</keyword>
<keyword evidence="15" id="KW-1185">Reference proteome</keyword>
<evidence type="ECO:0000256" key="3">
    <source>
        <dbReference type="ARBA" id="ARBA00022448"/>
    </source>
</evidence>
<dbReference type="GO" id="GO:0016020">
    <property type="term" value="C:membrane"/>
    <property type="evidence" value="ECO:0007669"/>
    <property type="project" value="UniProtKB-SubCell"/>
</dbReference>
<dbReference type="AlphaFoldDB" id="A0ABD1CM34"/>
<evidence type="ECO:0000256" key="11">
    <source>
        <dbReference type="ARBA" id="ARBA00023303"/>
    </source>
</evidence>
<keyword evidence="11 12" id="KW-0407">Ion channel</keyword>
<reference evidence="14 15" key="1">
    <citation type="submission" date="2024-05" db="EMBL/GenBank/DDBJ databases">
        <title>Culex pipiens pipiens assembly and annotation.</title>
        <authorList>
            <person name="Alout H."/>
            <person name="Durand T."/>
        </authorList>
    </citation>
    <scope>NUCLEOTIDE SEQUENCE [LARGE SCALE GENOMIC DNA]</scope>
    <source>
        <strain evidence="14">HA-2024</strain>
        <tissue evidence="14">Whole body</tissue>
    </source>
</reference>
<evidence type="ECO:0000256" key="7">
    <source>
        <dbReference type="ARBA" id="ARBA00023053"/>
    </source>
</evidence>
<name>A0ABD1CM34_CULPP</name>
<dbReference type="Gene3D" id="1.10.287.770">
    <property type="entry name" value="YojJ-like"/>
    <property type="match status" value="1"/>
</dbReference>
<dbReference type="Proteomes" id="UP001562425">
    <property type="component" value="Unassembled WGS sequence"/>
</dbReference>
<keyword evidence="4 12" id="KW-0894">Sodium channel</keyword>
<evidence type="ECO:0000256" key="2">
    <source>
        <dbReference type="ARBA" id="ARBA00007193"/>
    </source>
</evidence>
<organism evidence="14 15">
    <name type="scientific">Culex pipiens pipiens</name>
    <name type="common">Northern house mosquito</name>
    <dbReference type="NCBI Taxonomy" id="38569"/>
    <lineage>
        <taxon>Eukaryota</taxon>
        <taxon>Metazoa</taxon>
        <taxon>Ecdysozoa</taxon>
        <taxon>Arthropoda</taxon>
        <taxon>Hexapoda</taxon>
        <taxon>Insecta</taxon>
        <taxon>Pterygota</taxon>
        <taxon>Neoptera</taxon>
        <taxon>Endopterygota</taxon>
        <taxon>Diptera</taxon>
        <taxon>Nematocera</taxon>
        <taxon>Culicoidea</taxon>
        <taxon>Culicidae</taxon>
        <taxon>Culicinae</taxon>
        <taxon>Culicini</taxon>
        <taxon>Culex</taxon>
        <taxon>Culex</taxon>
    </lineage>
</organism>